<proteinExistence type="predicted"/>
<dbReference type="Proteomes" id="UP000198988">
    <property type="component" value="Unassembled WGS sequence"/>
</dbReference>
<protein>
    <submittedName>
        <fullName evidence="1">Uncharacterized protein</fullName>
    </submittedName>
</protein>
<name>A0A1H6KUE7_9GAMM</name>
<sequence>MSISPGVRLSSGFRTSVIRIESDLPHTTICLPILKSRFELILPSIFNSFTFNSFP</sequence>
<organism evidence="1 2">
    <name type="scientific">Bathymodiolus azoricus thioautotrophic gill symbiont</name>
    <dbReference type="NCBI Taxonomy" id="235205"/>
    <lineage>
        <taxon>Bacteria</taxon>
        <taxon>Pseudomonadati</taxon>
        <taxon>Pseudomonadota</taxon>
        <taxon>Gammaproteobacteria</taxon>
        <taxon>sulfur-oxidizing symbionts</taxon>
    </lineage>
</organism>
<gene>
    <name evidence="1" type="ORF">BAZSYMA_ACONTIG268170_0</name>
</gene>
<accession>A0A1H6KUE7</accession>
<dbReference type="EMBL" id="CDSC02000208">
    <property type="protein sequence ID" value="SEH79199.1"/>
    <property type="molecule type" value="Genomic_DNA"/>
</dbReference>
<evidence type="ECO:0000313" key="1">
    <source>
        <dbReference type="EMBL" id="SEH79199.1"/>
    </source>
</evidence>
<dbReference type="AlphaFoldDB" id="A0A1H6KUE7"/>
<evidence type="ECO:0000313" key="2">
    <source>
        <dbReference type="Proteomes" id="UP000198988"/>
    </source>
</evidence>
<reference evidence="2" key="1">
    <citation type="submission" date="2016-06" db="EMBL/GenBank/DDBJ databases">
        <authorList>
            <person name="Petersen J."/>
            <person name="Sayavedra L."/>
        </authorList>
    </citation>
    <scope>NUCLEOTIDE SEQUENCE [LARGE SCALE GENOMIC DNA]</scope>
    <source>
        <strain evidence="2">BazSymA</strain>
    </source>
</reference>